<evidence type="ECO:0000313" key="3">
    <source>
        <dbReference type="Proteomes" id="UP000265520"/>
    </source>
</evidence>
<proteinExistence type="predicted"/>
<comment type="caution">
    <text evidence="2">The sequence shown here is derived from an EMBL/GenBank/DDBJ whole genome shotgun (WGS) entry which is preliminary data.</text>
</comment>
<dbReference type="EMBL" id="LXQA010142700">
    <property type="protein sequence ID" value="MCI24640.1"/>
    <property type="molecule type" value="Genomic_DNA"/>
</dbReference>
<sequence>QVSPPKPPDLGDSGNGKGNHKMEEYLRVGISEGEKNLEEIRVKWAFDDKVRLKWTIEELGQHTSLLSHESPKRHSLSSVMCLAYTMQMNMSF</sequence>
<evidence type="ECO:0000256" key="1">
    <source>
        <dbReference type="SAM" id="MobiDB-lite"/>
    </source>
</evidence>
<name>A0A392QLU6_9FABA</name>
<keyword evidence="3" id="KW-1185">Reference proteome</keyword>
<protein>
    <submittedName>
        <fullName evidence="2">Uncharacterized protein</fullName>
    </submittedName>
</protein>
<feature type="region of interest" description="Disordered" evidence="1">
    <location>
        <begin position="1"/>
        <end position="23"/>
    </location>
</feature>
<dbReference type="Proteomes" id="UP000265520">
    <property type="component" value="Unassembled WGS sequence"/>
</dbReference>
<reference evidence="2 3" key="1">
    <citation type="journal article" date="2018" name="Front. Plant Sci.">
        <title>Red Clover (Trifolium pratense) and Zigzag Clover (T. medium) - A Picture of Genomic Similarities and Differences.</title>
        <authorList>
            <person name="Dluhosova J."/>
            <person name="Istvanek J."/>
            <person name="Nedelnik J."/>
            <person name="Repkova J."/>
        </authorList>
    </citation>
    <scope>NUCLEOTIDE SEQUENCE [LARGE SCALE GENOMIC DNA]</scope>
    <source>
        <strain evidence="3">cv. 10/8</strain>
        <tissue evidence="2">Leaf</tissue>
    </source>
</reference>
<accession>A0A392QLU6</accession>
<organism evidence="2 3">
    <name type="scientific">Trifolium medium</name>
    <dbReference type="NCBI Taxonomy" id="97028"/>
    <lineage>
        <taxon>Eukaryota</taxon>
        <taxon>Viridiplantae</taxon>
        <taxon>Streptophyta</taxon>
        <taxon>Embryophyta</taxon>
        <taxon>Tracheophyta</taxon>
        <taxon>Spermatophyta</taxon>
        <taxon>Magnoliopsida</taxon>
        <taxon>eudicotyledons</taxon>
        <taxon>Gunneridae</taxon>
        <taxon>Pentapetalae</taxon>
        <taxon>rosids</taxon>
        <taxon>fabids</taxon>
        <taxon>Fabales</taxon>
        <taxon>Fabaceae</taxon>
        <taxon>Papilionoideae</taxon>
        <taxon>50 kb inversion clade</taxon>
        <taxon>NPAAA clade</taxon>
        <taxon>Hologalegina</taxon>
        <taxon>IRL clade</taxon>
        <taxon>Trifolieae</taxon>
        <taxon>Trifolium</taxon>
    </lineage>
</organism>
<feature type="non-terminal residue" evidence="2">
    <location>
        <position position="1"/>
    </location>
</feature>
<dbReference type="AlphaFoldDB" id="A0A392QLU6"/>
<evidence type="ECO:0000313" key="2">
    <source>
        <dbReference type="EMBL" id="MCI24640.1"/>
    </source>
</evidence>